<name>A0A3A5HAV4_9ACTN</name>
<evidence type="ECO:0008006" key="3">
    <source>
        <dbReference type="Google" id="ProtNLM"/>
    </source>
</evidence>
<sequence>MPVTREPSDVVEVRHLLSEWDPLGFYAANGTFAEEYEGLIKPLLARLGHGADVDQLVAYLDHELHHHFGTYPDETLVVEFAERVLKWWATREV</sequence>
<reference evidence="2" key="1">
    <citation type="submission" date="2018-09" db="EMBL/GenBank/DDBJ databases">
        <authorList>
            <person name="Zhu H."/>
        </authorList>
    </citation>
    <scope>NUCLEOTIDE SEQUENCE [LARGE SCALE GENOMIC DNA]</scope>
    <source>
        <strain evidence="2">K1W22B-1</strain>
    </source>
</reference>
<keyword evidence="2" id="KW-1185">Reference proteome</keyword>
<accession>A0A3A5HAV4</accession>
<proteinExistence type="predicted"/>
<dbReference type="InterPro" id="IPR023162">
    <property type="entry name" value="Apc36109-like_dom_sf"/>
</dbReference>
<dbReference type="Proteomes" id="UP000276542">
    <property type="component" value="Unassembled WGS sequence"/>
</dbReference>
<dbReference type="SUPFAM" id="SSF116922">
    <property type="entry name" value="YugE-like"/>
    <property type="match status" value="1"/>
</dbReference>
<evidence type="ECO:0000313" key="1">
    <source>
        <dbReference type="EMBL" id="RJS45204.1"/>
    </source>
</evidence>
<organism evidence="1 2">
    <name type="scientific">Nocardioides cavernaquae</name>
    <dbReference type="NCBI Taxonomy" id="2321396"/>
    <lineage>
        <taxon>Bacteria</taxon>
        <taxon>Bacillati</taxon>
        <taxon>Actinomycetota</taxon>
        <taxon>Actinomycetes</taxon>
        <taxon>Propionibacteriales</taxon>
        <taxon>Nocardioidaceae</taxon>
        <taxon>Nocardioides</taxon>
    </lineage>
</organism>
<gene>
    <name evidence="1" type="ORF">D4739_02485</name>
</gene>
<dbReference type="EMBL" id="QYRP01000002">
    <property type="protein sequence ID" value="RJS45204.1"/>
    <property type="molecule type" value="Genomic_DNA"/>
</dbReference>
<protein>
    <recommendedName>
        <fullName evidence="3">DUF1871 family protein</fullName>
    </recommendedName>
</protein>
<dbReference type="AlphaFoldDB" id="A0A3A5HAV4"/>
<evidence type="ECO:0000313" key="2">
    <source>
        <dbReference type="Proteomes" id="UP000276542"/>
    </source>
</evidence>
<comment type="caution">
    <text evidence="1">The sequence shown here is derived from an EMBL/GenBank/DDBJ whole genome shotgun (WGS) entry which is preliminary data.</text>
</comment>